<dbReference type="Proteomes" id="UP000038802">
    <property type="component" value="Unassembled WGS sequence"/>
</dbReference>
<dbReference type="AlphaFoldDB" id="A0A0U0T3W2"/>
<name>A0A0U0T3W2_MYCTX</name>
<evidence type="ECO:0000313" key="2">
    <source>
        <dbReference type="EMBL" id="COX25684.1"/>
    </source>
</evidence>
<evidence type="ECO:0000256" key="1">
    <source>
        <dbReference type="SAM" id="MobiDB-lite"/>
    </source>
</evidence>
<gene>
    <name evidence="2" type="ORF">ERS007703_04980</name>
</gene>
<reference evidence="3" key="1">
    <citation type="submission" date="2015-03" db="EMBL/GenBank/DDBJ databases">
        <authorList>
            <consortium name="Pathogen Informatics"/>
        </authorList>
    </citation>
    <scope>NUCLEOTIDE SEQUENCE [LARGE SCALE GENOMIC DNA]</scope>
    <source>
        <strain evidence="3">K00500041</strain>
    </source>
</reference>
<sequence>MARQWSAVKGRGGAKTSGRQDKRKLTAHAKAHNANPTGAFWHGQQVIAGGQDVIERAAPLR</sequence>
<protein>
    <submittedName>
        <fullName evidence="2">Uncharacterized protein</fullName>
    </submittedName>
</protein>
<evidence type="ECO:0000313" key="3">
    <source>
        <dbReference type="Proteomes" id="UP000038802"/>
    </source>
</evidence>
<accession>A0A0U0T3W2</accession>
<organism evidence="2 3">
    <name type="scientific">Mycobacterium tuberculosis</name>
    <dbReference type="NCBI Taxonomy" id="1773"/>
    <lineage>
        <taxon>Bacteria</taxon>
        <taxon>Bacillati</taxon>
        <taxon>Actinomycetota</taxon>
        <taxon>Actinomycetes</taxon>
        <taxon>Mycobacteriales</taxon>
        <taxon>Mycobacteriaceae</taxon>
        <taxon>Mycobacterium</taxon>
        <taxon>Mycobacterium tuberculosis complex</taxon>
    </lineage>
</organism>
<feature type="region of interest" description="Disordered" evidence="1">
    <location>
        <begin position="1"/>
        <end position="37"/>
    </location>
</feature>
<proteinExistence type="predicted"/>
<dbReference type="EMBL" id="CSAE01001057">
    <property type="protein sequence ID" value="COX25684.1"/>
    <property type="molecule type" value="Genomic_DNA"/>
</dbReference>